<dbReference type="EMBL" id="JH767208">
    <property type="protein sequence ID" value="EQC27411.1"/>
    <property type="molecule type" value="Genomic_DNA"/>
</dbReference>
<evidence type="ECO:0000313" key="1">
    <source>
        <dbReference type="EMBL" id="EQC27411.1"/>
    </source>
</evidence>
<dbReference type="Proteomes" id="UP000030762">
    <property type="component" value="Unassembled WGS sequence"/>
</dbReference>
<dbReference type="GeneID" id="19955464"/>
<dbReference type="InterPro" id="IPR002110">
    <property type="entry name" value="Ankyrin_rpt"/>
</dbReference>
<dbReference type="Pfam" id="PF13637">
    <property type="entry name" value="Ank_4"/>
    <property type="match status" value="1"/>
</dbReference>
<accession>T0PYU9</accession>
<dbReference type="RefSeq" id="XP_008619111.1">
    <property type="nucleotide sequence ID" value="XM_008620889.1"/>
</dbReference>
<keyword evidence="2" id="KW-1185">Reference proteome</keyword>
<dbReference type="OrthoDB" id="66751at2759"/>
<dbReference type="InterPro" id="IPR036770">
    <property type="entry name" value="Ankyrin_rpt-contain_sf"/>
</dbReference>
<gene>
    <name evidence="1" type="ORF">SDRG_14737</name>
</gene>
<dbReference type="PANTHER" id="PTHR46586:SF3">
    <property type="entry name" value="ANKYRIN REPEAT-CONTAINING PROTEIN"/>
    <property type="match status" value="1"/>
</dbReference>
<proteinExistence type="predicted"/>
<dbReference type="InterPro" id="IPR052050">
    <property type="entry name" value="SecEffector_AnkRepeat"/>
</dbReference>
<sequence length="350" mass="39286">MGQCYATSSAAIHHLLCCAAPRRHDDATDVAGSSNVLTNRDLWRSITAFQPGSRFLIKRLERQWRGQREPSARARLILDAIADPVSRMLFLRELYTSSTRYFSRTFMNLTASYGYLDVLVFLHEHRKNGCTTDAMDLAAANGHVAIVAFLHHHRDEGCTTRAMDVAAANGHLDVVRFLHLFRHEGCTTQAMDLAAANGHLEVVTFLHAHRTEGPTMHNASWHTIERMRSWRYCQWTAMYGYWKVQGRRSSLHRRTCSSSLMTLDGDLDEADDDPLTSVRACSLEMHLVDHSQVGGRTSFAMDWAIANGHADVVAFLADARQLRCTRDMHRLALARGHTAVATCIAPLLVS</sequence>
<dbReference type="SUPFAM" id="SSF48403">
    <property type="entry name" value="Ankyrin repeat"/>
    <property type="match status" value="1"/>
</dbReference>
<dbReference type="PANTHER" id="PTHR46586">
    <property type="entry name" value="ANKYRIN REPEAT-CONTAINING PROTEIN"/>
    <property type="match status" value="1"/>
</dbReference>
<dbReference type="OMA" id="HEHRKNG"/>
<organism evidence="1 2">
    <name type="scientific">Saprolegnia diclina (strain VS20)</name>
    <dbReference type="NCBI Taxonomy" id="1156394"/>
    <lineage>
        <taxon>Eukaryota</taxon>
        <taxon>Sar</taxon>
        <taxon>Stramenopiles</taxon>
        <taxon>Oomycota</taxon>
        <taxon>Saprolegniomycetes</taxon>
        <taxon>Saprolegniales</taxon>
        <taxon>Saprolegniaceae</taxon>
        <taxon>Saprolegnia</taxon>
    </lineage>
</organism>
<dbReference type="AlphaFoldDB" id="T0PYU9"/>
<name>T0PYU9_SAPDV</name>
<evidence type="ECO:0000313" key="2">
    <source>
        <dbReference type="Proteomes" id="UP000030762"/>
    </source>
</evidence>
<dbReference type="VEuPathDB" id="FungiDB:SDRG_14737"/>
<dbReference type="Gene3D" id="1.25.40.20">
    <property type="entry name" value="Ankyrin repeat-containing domain"/>
    <property type="match status" value="2"/>
</dbReference>
<dbReference type="InParanoid" id="T0PYU9"/>
<reference evidence="1 2" key="1">
    <citation type="submission" date="2012-04" db="EMBL/GenBank/DDBJ databases">
        <title>The Genome Sequence of Saprolegnia declina VS20.</title>
        <authorList>
            <consortium name="The Broad Institute Genome Sequencing Platform"/>
            <person name="Russ C."/>
            <person name="Nusbaum C."/>
            <person name="Tyler B."/>
            <person name="van West P."/>
            <person name="Dieguez-Uribeondo J."/>
            <person name="de Bruijn I."/>
            <person name="Tripathy S."/>
            <person name="Jiang R."/>
            <person name="Young S.K."/>
            <person name="Zeng Q."/>
            <person name="Gargeya S."/>
            <person name="Fitzgerald M."/>
            <person name="Haas B."/>
            <person name="Abouelleil A."/>
            <person name="Alvarado L."/>
            <person name="Arachchi H.M."/>
            <person name="Berlin A."/>
            <person name="Chapman S.B."/>
            <person name="Goldberg J."/>
            <person name="Griggs A."/>
            <person name="Gujja S."/>
            <person name="Hansen M."/>
            <person name="Howarth C."/>
            <person name="Imamovic A."/>
            <person name="Larimer J."/>
            <person name="McCowen C."/>
            <person name="Montmayeur A."/>
            <person name="Murphy C."/>
            <person name="Neiman D."/>
            <person name="Pearson M."/>
            <person name="Priest M."/>
            <person name="Roberts A."/>
            <person name="Saif S."/>
            <person name="Shea T."/>
            <person name="Sisk P."/>
            <person name="Sykes S."/>
            <person name="Wortman J."/>
            <person name="Nusbaum C."/>
            <person name="Birren B."/>
        </authorList>
    </citation>
    <scope>NUCLEOTIDE SEQUENCE [LARGE SCALE GENOMIC DNA]</scope>
    <source>
        <strain evidence="1 2">VS20</strain>
    </source>
</reference>
<protein>
    <submittedName>
        <fullName evidence="1">Uncharacterized protein</fullName>
    </submittedName>
</protein>